<dbReference type="EMBL" id="GIFC01013277">
    <property type="protein sequence ID" value="MXU95360.1"/>
    <property type="molecule type" value="Transcribed_RNA"/>
</dbReference>
<reference evidence="3" key="1">
    <citation type="submission" date="2019-12" db="EMBL/GenBank/DDBJ databases">
        <title>An insight into the sialome of adult female Ixodes ricinus ticks feeding for 6 days.</title>
        <authorList>
            <person name="Perner J."/>
            <person name="Ribeiro J.M.C."/>
        </authorList>
    </citation>
    <scope>NUCLEOTIDE SEQUENCE</scope>
    <source>
        <strain evidence="3">Semi-engorged</strain>
        <tissue evidence="3">Salivary glands</tissue>
    </source>
</reference>
<name>A0A6B0UZK4_IXORI</name>
<evidence type="ECO:0000256" key="1">
    <source>
        <dbReference type="SAM" id="MobiDB-lite"/>
    </source>
</evidence>
<organism evidence="3">
    <name type="scientific">Ixodes ricinus</name>
    <name type="common">Common tick</name>
    <name type="synonym">Acarus ricinus</name>
    <dbReference type="NCBI Taxonomy" id="34613"/>
    <lineage>
        <taxon>Eukaryota</taxon>
        <taxon>Metazoa</taxon>
        <taxon>Ecdysozoa</taxon>
        <taxon>Arthropoda</taxon>
        <taxon>Chelicerata</taxon>
        <taxon>Arachnida</taxon>
        <taxon>Acari</taxon>
        <taxon>Parasitiformes</taxon>
        <taxon>Ixodida</taxon>
        <taxon>Ixodoidea</taxon>
        <taxon>Ixodidae</taxon>
        <taxon>Ixodinae</taxon>
        <taxon>Ixodes</taxon>
    </lineage>
</organism>
<sequence length="184" mass="20178">MPASLSLLLRLLLHSPWGLPAAPASPVSMESQHSDRRCTLARDSRLRSRTLRLRFPHNDDGSRRPGPAGAARPFSRDSWGMLGGSTAMRLSLRLRRCGRGRKFSLTESDSAAATLLCRWRQAHRRCSSSSESLGCAWPRSARGLPSRVRPPSRLDSESSPEMALHLAVAPRLGSEDSSRAAVRS</sequence>
<dbReference type="AlphaFoldDB" id="A0A6B0UZK4"/>
<feature type="signal peptide" evidence="2">
    <location>
        <begin position="1"/>
        <end position="18"/>
    </location>
</feature>
<feature type="region of interest" description="Disordered" evidence="1">
    <location>
        <begin position="140"/>
        <end position="162"/>
    </location>
</feature>
<proteinExistence type="predicted"/>
<evidence type="ECO:0000313" key="3">
    <source>
        <dbReference type="EMBL" id="MXU95360.1"/>
    </source>
</evidence>
<protein>
    <submittedName>
        <fullName evidence="3">Putative secreted protein</fullName>
    </submittedName>
</protein>
<keyword evidence="2" id="KW-0732">Signal</keyword>
<accession>A0A6B0UZK4</accession>
<feature type="chain" id="PRO_5025353699" evidence="2">
    <location>
        <begin position="19"/>
        <end position="184"/>
    </location>
</feature>
<feature type="region of interest" description="Disordered" evidence="1">
    <location>
        <begin position="51"/>
        <end position="77"/>
    </location>
</feature>
<evidence type="ECO:0000256" key="2">
    <source>
        <dbReference type="SAM" id="SignalP"/>
    </source>
</evidence>